<accession>A0AAP5H6R6</accession>
<dbReference type="Proteomes" id="UP001254832">
    <property type="component" value="Unassembled WGS sequence"/>
</dbReference>
<feature type="coiled-coil region" evidence="1">
    <location>
        <begin position="31"/>
        <end position="81"/>
    </location>
</feature>
<dbReference type="RefSeq" id="WP_082560442.1">
    <property type="nucleotide sequence ID" value="NZ_JAVDTR010000027.1"/>
</dbReference>
<dbReference type="Pfam" id="PF10704">
    <property type="entry name" value="DUF2508"/>
    <property type="match status" value="1"/>
</dbReference>
<dbReference type="AlphaFoldDB" id="A0AAP5H6R6"/>
<reference evidence="2" key="1">
    <citation type="submission" date="2023-07" db="EMBL/GenBank/DDBJ databases">
        <title>Sorghum-associated microbial communities from plants grown in Nebraska, USA.</title>
        <authorList>
            <person name="Schachtman D."/>
        </authorList>
    </citation>
    <scope>NUCLEOTIDE SEQUENCE</scope>
    <source>
        <strain evidence="2">BE80</strain>
    </source>
</reference>
<evidence type="ECO:0008006" key="4">
    <source>
        <dbReference type="Google" id="ProtNLM"/>
    </source>
</evidence>
<evidence type="ECO:0000313" key="2">
    <source>
        <dbReference type="EMBL" id="MDR6727404.1"/>
    </source>
</evidence>
<dbReference type="EMBL" id="JAVDTR010000027">
    <property type="protein sequence ID" value="MDR6727404.1"/>
    <property type="molecule type" value="Genomic_DNA"/>
</dbReference>
<organism evidence="2 3">
    <name type="scientific">Paenibacillus amylolyticus</name>
    <dbReference type="NCBI Taxonomy" id="1451"/>
    <lineage>
        <taxon>Bacteria</taxon>
        <taxon>Bacillati</taxon>
        <taxon>Bacillota</taxon>
        <taxon>Bacilli</taxon>
        <taxon>Bacillales</taxon>
        <taxon>Paenibacillaceae</taxon>
        <taxon>Paenibacillus</taxon>
    </lineage>
</organism>
<evidence type="ECO:0000313" key="3">
    <source>
        <dbReference type="Proteomes" id="UP001254832"/>
    </source>
</evidence>
<keyword evidence="1" id="KW-0175">Coiled coil</keyword>
<comment type="caution">
    <text evidence="2">The sequence shown here is derived from an EMBL/GenBank/DDBJ whole genome shotgun (WGS) entry which is preliminary data.</text>
</comment>
<gene>
    <name evidence="2" type="ORF">J2W91_005933</name>
</gene>
<evidence type="ECO:0000256" key="1">
    <source>
        <dbReference type="SAM" id="Coils"/>
    </source>
</evidence>
<name>A0AAP5H6R6_PAEAM</name>
<protein>
    <recommendedName>
        <fullName evidence="4">DUF2508 family protein</fullName>
    </recommendedName>
</protein>
<proteinExistence type="predicted"/>
<dbReference type="InterPro" id="IPR019644">
    <property type="entry name" value="DUF2508"/>
</dbReference>
<sequence>MLFWKSSRRSSNDKHTRVLKEREAEQIYTDIQKAKLEWERAVRQFEEAQGEDEIDYAIYVLEAAERKYQIHLKRAKRAEMDGAVMMDRGLSG</sequence>